<proteinExistence type="predicted"/>
<evidence type="ECO:0000313" key="1">
    <source>
        <dbReference type="EMBL" id="KAJ1676956.1"/>
    </source>
</evidence>
<evidence type="ECO:0000313" key="2">
    <source>
        <dbReference type="Proteomes" id="UP001145114"/>
    </source>
</evidence>
<comment type="caution">
    <text evidence="1">The sequence shown here is derived from an EMBL/GenBank/DDBJ whole genome shotgun (WGS) entry which is preliminary data.</text>
</comment>
<name>A0ACC1HKV3_9FUNG</name>
<accession>A0ACC1HKV3</accession>
<protein>
    <submittedName>
        <fullName evidence="1">Uncharacterized protein</fullName>
    </submittedName>
</protein>
<reference evidence="1" key="1">
    <citation type="submission" date="2022-06" db="EMBL/GenBank/DDBJ databases">
        <title>Phylogenomic reconstructions and comparative analyses of Kickxellomycotina fungi.</title>
        <authorList>
            <person name="Reynolds N.K."/>
            <person name="Stajich J.E."/>
            <person name="Barry K."/>
            <person name="Grigoriev I.V."/>
            <person name="Crous P."/>
            <person name="Smith M.E."/>
        </authorList>
    </citation>
    <scope>NUCLEOTIDE SEQUENCE</scope>
    <source>
        <strain evidence="1">RSA 2271</strain>
    </source>
</reference>
<gene>
    <name evidence="1" type="ORF">EV182_007178</name>
</gene>
<sequence>MSSLLLSPAERDYITKGVEKNIRSDGRTRSDWRDIQLRTSLVSQANGSARCRLGNLGFGTDILVGVKAEIGQWVPGEPEDTGRIVCNVECSPSAMQEFEGRGADEINLELSQMLDRFLNGSSGGIDFKQLCIIPKQAYWVLYVDALVLDYDGNLTDALFMTTRAALSDTRLPKVVVESITDDDGVVQQEFEIVDDPDASEPVRGSHNIPVTVTLYQVGRQYIVDAGLQEELCTRAKLTVAVNRHGELCGIQKTANKSGFMPAILPEMLEAAQGQAIALMDRIDKVIERGKDGDVADTGSTFLVPF</sequence>
<organism evidence="1 2">
    <name type="scientific">Spiromyces aspiralis</name>
    <dbReference type="NCBI Taxonomy" id="68401"/>
    <lineage>
        <taxon>Eukaryota</taxon>
        <taxon>Fungi</taxon>
        <taxon>Fungi incertae sedis</taxon>
        <taxon>Zoopagomycota</taxon>
        <taxon>Kickxellomycotina</taxon>
        <taxon>Kickxellomycetes</taxon>
        <taxon>Kickxellales</taxon>
        <taxon>Kickxellaceae</taxon>
        <taxon>Spiromyces</taxon>
    </lineage>
</organism>
<dbReference type="EMBL" id="JAMZIH010003234">
    <property type="protein sequence ID" value="KAJ1676956.1"/>
    <property type="molecule type" value="Genomic_DNA"/>
</dbReference>
<keyword evidence="2" id="KW-1185">Reference proteome</keyword>
<dbReference type="Proteomes" id="UP001145114">
    <property type="component" value="Unassembled WGS sequence"/>
</dbReference>